<feature type="region of interest" description="Disordered" evidence="16">
    <location>
        <begin position="483"/>
        <end position="506"/>
    </location>
</feature>
<gene>
    <name evidence="18" type="ORF">QYM36_009834</name>
</gene>
<keyword evidence="3" id="KW-0217">Developmental protein</keyword>
<evidence type="ECO:0000256" key="5">
    <source>
        <dbReference type="ARBA" id="ARBA00022553"/>
    </source>
</evidence>
<reference evidence="18" key="1">
    <citation type="submission" date="2023-07" db="EMBL/GenBank/DDBJ databases">
        <title>Chromosome-level genome assembly of Artemia franciscana.</title>
        <authorList>
            <person name="Jo E."/>
        </authorList>
    </citation>
    <scope>NUCLEOTIDE SEQUENCE</scope>
    <source>
        <tissue evidence="18">Whole body</tissue>
    </source>
</reference>
<evidence type="ECO:0000256" key="8">
    <source>
        <dbReference type="ARBA" id="ARBA00023125"/>
    </source>
</evidence>
<comment type="caution">
    <text evidence="18">The sequence shown here is derived from an EMBL/GenBank/DDBJ whole genome shotgun (WGS) entry which is preliminary data.</text>
</comment>
<dbReference type="InterPro" id="IPR036388">
    <property type="entry name" value="WH-like_DNA-bd_sf"/>
</dbReference>
<feature type="compositionally biased region" description="Polar residues" evidence="16">
    <location>
        <begin position="231"/>
        <end position="244"/>
    </location>
</feature>
<evidence type="ECO:0000256" key="4">
    <source>
        <dbReference type="ARBA" id="ARBA00022490"/>
    </source>
</evidence>
<accession>A0AA88L6Q9</accession>
<dbReference type="GO" id="GO:0010883">
    <property type="term" value="P:regulation of lipid storage"/>
    <property type="evidence" value="ECO:0007669"/>
    <property type="project" value="UniProtKB-ARBA"/>
</dbReference>
<dbReference type="PROSITE" id="PS50039">
    <property type="entry name" value="FORK_HEAD_3"/>
    <property type="match status" value="1"/>
</dbReference>
<feature type="region of interest" description="Disordered" evidence="16">
    <location>
        <begin position="190"/>
        <end position="280"/>
    </location>
</feature>
<dbReference type="Pfam" id="PF00250">
    <property type="entry name" value="Forkhead"/>
    <property type="match status" value="1"/>
</dbReference>
<keyword evidence="19" id="KW-1185">Reference proteome</keyword>
<keyword evidence="7" id="KW-0805">Transcription regulation</keyword>
<dbReference type="GO" id="GO:0000978">
    <property type="term" value="F:RNA polymerase II cis-regulatory region sequence-specific DNA binding"/>
    <property type="evidence" value="ECO:0007669"/>
    <property type="project" value="TreeGrafter"/>
</dbReference>
<feature type="DNA-binding region" description="Fork-head" evidence="15">
    <location>
        <begin position="115"/>
        <end position="221"/>
    </location>
</feature>
<dbReference type="InterPro" id="IPR036390">
    <property type="entry name" value="WH_DNA-bd_sf"/>
</dbReference>
<dbReference type="GO" id="GO:0050778">
    <property type="term" value="P:positive regulation of immune response"/>
    <property type="evidence" value="ECO:0007669"/>
    <property type="project" value="UniProtKB-ARBA"/>
</dbReference>
<feature type="compositionally biased region" description="Polar residues" evidence="16">
    <location>
        <begin position="420"/>
        <end position="430"/>
    </location>
</feature>
<proteinExistence type="predicted"/>
<evidence type="ECO:0000256" key="16">
    <source>
        <dbReference type="SAM" id="MobiDB-lite"/>
    </source>
</evidence>
<dbReference type="SUPFAM" id="SSF46785">
    <property type="entry name" value="Winged helix' DNA-binding domain"/>
    <property type="match status" value="1"/>
</dbReference>
<evidence type="ECO:0000256" key="3">
    <source>
        <dbReference type="ARBA" id="ARBA00022473"/>
    </source>
</evidence>
<feature type="compositionally biased region" description="Low complexity" evidence="16">
    <location>
        <begin position="487"/>
        <end position="502"/>
    </location>
</feature>
<evidence type="ECO:0000256" key="12">
    <source>
        <dbReference type="ARBA" id="ARBA00023306"/>
    </source>
</evidence>
<evidence type="ECO:0000313" key="19">
    <source>
        <dbReference type="Proteomes" id="UP001187531"/>
    </source>
</evidence>
<feature type="compositionally biased region" description="Polar residues" evidence="16">
    <location>
        <begin position="375"/>
        <end position="387"/>
    </location>
</feature>
<evidence type="ECO:0000256" key="7">
    <source>
        <dbReference type="ARBA" id="ARBA00023015"/>
    </source>
</evidence>
<comment type="subunit">
    <text evidence="13">Interacts with melt.</text>
</comment>
<evidence type="ECO:0000256" key="11">
    <source>
        <dbReference type="ARBA" id="ARBA00023242"/>
    </source>
</evidence>
<dbReference type="PANTHER" id="PTHR45767">
    <property type="entry name" value="FORKHEAD BOX PROTEIN O"/>
    <property type="match status" value="1"/>
</dbReference>
<dbReference type="GO" id="GO:0040015">
    <property type="term" value="P:negative regulation of multicellular organism growth"/>
    <property type="evidence" value="ECO:0007669"/>
    <property type="project" value="UniProtKB-ARBA"/>
</dbReference>
<dbReference type="PANTHER" id="PTHR45767:SF2">
    <property type="entry name" value="FORKHEAD BOX PROTEIN O"/>
    <property type="match status" value="1"/>
</dbReference>
<evidence type="ECO:0000256" key="2">
    <source>
        <dbReference type="ARBA" id="ARBA00004496"/>
    </source>
</evidence>
<dbReference type="Pfam" id="PF16676">
    <property type="entry name" value="FOXO-TAD"/>
    <property type="match status" value="1"/>
</dbReference>
<protein>
    <recommendedName>
        <fullName evidence="14">Forkhead box protein O</fullName>
    </recommendedName>
</protein>
<dbReference type="CDD" id="cd20061">
    <property type="entry name" value="FH_FOXO3"/>
    <property type="match status" value="1"/>
</dbReference>
<keyword evidence="5" id="KW-0597">Phosphoprotein</keyword>
<evidence type="ECO:0000256" key="10">
    <source>
        <dbReference type="ARBA" id="ARBA00023163"/>
    </source>
</evidence>
<keyword evidence="11 15" id="KW-0539">Nucleus</keyword>
<name>A0AA88L6Q9_ARTSF</name>
<dbReference type="GO" id="GO:0034599">
    <property type="term" value="P:cellular response to oxidative stress"/>
    <property type="evidence" value="ECO:0007669"/>
    <property type="project" value="UniProtKB-ARBA"/>
</dbReference>
<dbReference type="Gene3D" id="1.10.10.10">
    <property type="entry name" value="Winged helix-like DNA-binding domain superfamily/Winged helix DNA-binding domain"/>
    <property type="match status" value="1"/>
</dbReference>
<dbReference type="GO" id="GO:0008340">
    <property type="term" value="P:determination of adult lifespan"/>
    <property type="evidence" value="ECO:0007669"/>
    <property type="project" value="UniProtKB-ARBA"/>
</dbReference>
<feature type="domain" description="Fork-head" evidence="17">
    <location>
        <begin position="115"/>
        <end position="221"/>
    </location>
</feature>
<dbReference type="GO" id="GO:0042594">
    <property type="term" value="P:response to starvation"/>
    <property type="evidence" value="ECO:0007669"/>
    <property type="project" value="UniProtKB-ARBA"/>
</dbReference>
<dbReference type="GO" id="GO:0008286">
    <property type="term" value="P:insulin receptor signaling pathway"/>
    <property type="evidence" value="ECO:0007669"/>
    <property type="project" value="UniProtKB-ARBA"/>
</dbReference>
<feature type="compositionally biased region" description="Low complexity" evidence="16">
    <location>
        <begin position="403"/>
        <end position="419"/>
    </location>
</feature>
<evidence type="ECO:0000313" key="18">
    <source>
        <dbReference type="EMBL" id="KAK2714974.1"/>
    </source>
</evidence>
<dbReference type="PRINTS" id="PR00053">
    <property type="entry name" value="FORKHEAD"/>
</dbReference>
<dbReference type="PROSITE" id="PS00658">
    <property type="entry name" value="FORK_HEAD_2"/>
    <property type="match status" value="1"/>
</dbReference>
<evidence type="ECO:0000256" key="9">
    <source>
        <dbReference type="ARBA" id="ARBA00023159"/>
    </source>
</evidence>
<evidence type="ECO:0000256" key="1">
    <source>
        <dbReference type="ARBA" id="ARBA00004123"/>
    </source>
</evidence>
<dbReference type="GO" id="GO:0005634">
    <property type="term" value="C:nucleus"/>
    <property type="evidence" value="ECO:0007669"/>
    <property type="project" value="UniProtKB-SubCell"/>
</dbReference>
<evidence type="ECO:0000256" key="15">
    <source>
        <dbReference type="PROSITE-ProRule" id="PRU00089"/>
    </source>
</evidence>
<sequence length="592" mass="65160">MLGNERALGHFQDTEIEEDYTIYKMEHNIPTTLTLQDIENGHFEPQQRARSNTWPLRGPEEFLDIKEEQNDLDNARPLEPIGELEPLHNLAGMGQVEPHLVPSAPKKNSSRRNAWGNLSYADLITQAIQSSPENRLTLSQIYDWMVANVLYFKDKGDTNSSAGWKNSIRHNLSLHNRFMRVQNEGTGKSSWWMINPDAKPGKSARRRATTMESSQFEKKRGRARKKIDNISGMQSPTSPNSSLSAEGLDMFPQSPVHHGHFHIPGDPRSRAGSNASSLGRLSPIPAAEEPVDWCPQYAIYQREGLERFATDQLVDSLAENMKLRDSSYVNSEVIHTNHNLSMSGSHVTVGINGYQGFHQPLNYTSSFGIRNNVRPSSGMSRSPQTIGSGDVHSPYSLSNIQAMSPNSQSMSHSVSPSHQMETSTHQQSGMMSPPYSQPPPLIRATGYCTIASGAASSSQEILGCSATGPSSLESGNLLRQALGQGLTPPKRSPSNSSTPTPSQMMGQLMGALNSTGQNTMPNDLDISFDNFQPVFQGGIDCNIDEIVKHELNVEGSLDFNFAQGQQSHSQLQPNGGATLTAIASRPWIYRKH</sequence>
<dbReference type="InterPro" id="IPR001766">
    <property type="entry name" value="Fork_head_dom"/>
</dbReference>
<dbReference type="InterPro" id="IPR032067">
    <property type="entry name" value="FOXO-TAD"/>
</dbReference>
<dbReference type="GO" id="GO:0009896">
    <property type="term" value="P:positive regulation of catabolic process"/>
    <property type="evidence" value="ECO:0007669"/>
    <property type="project" value="UniProtKB-ARBA"/>
</dbReference>
<keyword evidence="6" id="KW-0341">Growth regulation</keyword>
<dbReference type="FunFam" id="1.10.10.10:FF:000032">
    <property type="entry name" value="Forkhead box protein O4"/>
    <property type="match status" value="1"/>
</dbReference>
<dbReference type="GO" id="GO:0001228">
    <property type="term" value="F:DNA-binding transcription activator activity, RNA polymerase II-specific"/>
    <property type="evidence" value="ECO:0007669"/>
    <property type="project" value="UniProtKB-ARBA"/>
</dbReference>
<dbReference type="EMBL" id="JAVRJZ010000012">
    <property type="protein sequence ID" value="KAK2714974.1"/>
    <property type="molecule type" value="Genomic_DNA"/>
</dbReference>
<evidence type="ECO:0000256" key="14">
    <source>
        <dbReference type="ARBA" id="ARBA00039893"/>
    </source>
</evidence>
<dbReference type="AlphaFoldDB" id="A0AA88L6Q9"/>
<dbReference type="GO" id="GO:0031349">
    <property type="term" value="P:positive regulation of defense response"/>
    <property type="evidence" value="ECO:0007669"/>
    <property type="project" value="UniProtKB-ARBA"/>
</dbReference>
<dbReference type="Proteomes" id="UP001187531">
    <property type="component" value="Unassembled WGS sequence"/>
</dbReference>
<evidence type="ECO:0000256" key="6">
    <source>
        <dbReference type="ARBA" id="ARBA00022604"/>
    </source>
</evidence>
<keyword evidence="9" id="KW-0010">Activator</keyword>
<dbReference type="GO" id="GO:0005737">
    <property type="term" value="C:cytoplasm"/>
    <property type="evidence" value="ECO:0007669"/>
    <property type="project" value="UniProtKB-SubCell"/>
</dbReference>
<evidence type="ECO:0000256" key="13">
    <source>
        <dbReference type="ARBA" id="ARBA00038846"/>
    </source>
</evidence>
<evidence type="ECO:0000259" key="17">
    <source>
        <dbReference type="PROSITE" id="PS50039"/>
    </source>
</evidence>
<keyword evidence="8 15" id="KW-0238">DNA-binding</keyword>
<dbReference type="InterPro" id="IPR030456">
    <property type="entry name" value="TF_fork_head_CS_2"/>
</dbReference>
<comment type="subcellular location">
    <subcellularLocation>
        <location evidence="2">Cytoplasm</location>
    </subcellularLocation>
    <subcellularLocation>
        <location evidence="1 15">Nucleus</location>
    </subcellularLocation>
</comment>
<dbReference type="SMART" id="SM00339">
    <property type="entry name" value="FH"/>
    <property type="match status" value="1"/>
</dbReference>
<keyword evidence="4" id="KW-0963">Cytoplasm</keyword>
<keyword evidence="12" id="KW-0131">Cell cycle</keyword>
<feature type="region of interest" description="Disordered" evidence="16">
    <location>
        <begin position="375"/>
        <end position="434"/>
    </location>
</feature>
<keyword evidence="10" id="KW-0804">Transcription</keyword>
<organism evidence="18 19">
    <name type="scientific">Artemia franciscana</name>
    <name type="common">Brine shrimp</name>
    <name type="synonym">Artemia sanfranciscana</name>
    <dbReference type="NCBI Taxonomy" id="6661"/>
    <lineage>
        <taxon>Eukaryota</taxon>
        <taxon>Metazoa</taxon>
        <taxon>Ecdysozoa</taxon>
        <taxon>Arthropoda</taxon>
        <taxon>Crustacea</taxon>
        <taxon>Branchiopoda</taxon>
        <taxon>Anostraca</taxon>
        <taxon>Artemiidae</taxon>
        <taxon>Artemia</taxon>
    </lineage>
</organism>